<dbReference type="PIRSF" id="PIRSF000915">
    <property type="entry name" value="PGP-type_phosphatase"/>
    <property type="match status" value="1"/>
</dbReference>
<dbReference type="InterPro" id="IPR023214">
    <property type="entry name" value="HAD_sf"/>
</dbReference>
<dbReference type="CDD" id="cd07530">
    <property type="entry name" value="HAD_Pase_UmpH-like"/>
    <property type="match status" value="1"/>
</dbReference>
<dbReference type="SFLD" id="SFLDS00003">
    <property type="entry name" value="Haloacid_Dehalogenase"/>
    <property type="match status" value="1"/>
</dbReference>
<sequence length="252" mass="27220">MIDLDGTVYRGSEKIPAARRFVERLQAAQLPFLFLTNNTTKTPAAVVQNLADNHQISVRPDQIYTPSLATVSYLKAKNHGDLHGKSVYVIGELGLVSALLDAGMVLNETDPDYVVVGLDYDVTYHKFEVATLAIRQGSTFIGTNADTNLPNEHGLVPGAGSVIAMVERATQQTATYIGKPEPIIVQAALSVLGREAAQVLLVGDNYETDIRAGINANVDQLLVYTGVSKPAVVATKAQQPTYQINSLDEWQL</sequence>
<comment type="similarity">
    <text evidence="2">Belongs to the HAD-like hydrolase superfamily. NagD family.</text>
</comment>
<dbReference type="PANTHER" id="PTHR19288:SF46">
    <property type="entry name" value="HALOACID DEHALOGENASE-LIKE HYDROLASE DOMAIN-CONTAINING PROTEIN 2"/>
    <property type="match status" value="1"/>
</dbReference>
<keyword evidence="7" id="KW-1185">Reference proteome</keyword>
<dbReference type="NCBIfam" id="TIGR01457">
    <property type="entry name" value="HAD-SF-IIA-hyp2"/>
    <property type="match status" value="1"/>
</dbReference>
<dbReference type="Proteomes" id="UP001596310">
    <property type="component" value="Unassembled WGS sequence"/>
</dbReference>
<dbReference type="GO" id="GO:0016787">
    <property type="term" value="F:hydrolase activity"/>
    <property type="evidence" value="ECO:0007669"/>
    <property type="project" value="UniProtKB-KW"/>
</dbReference>
<proteinExistence type="inferred from homology"/>
<keyword evidence="4 6" id="KW-0378">Hydrolase</keyword>
<evidence type="ECO:0000256" key="5">
    <source>
        <dbReference type="ARBA" id="ARBA00022842"/>
    </source>
</evidence>
<protein>
    <submittedName>
        <fullName evidence="6">TIGR01457 family HAD-type hydrolase</fullName>
    </submittedName>
</protein>
<reference evidence="7" key="1">
    <citation type="journal article" date="2019" name="Int. J. Syst. Evol. Microbiol.">
        <title>The Global Catalogue of Microorganisms (GCM) 10K type strain sequencing project: providing services to taxonomists for standard genome sequencing and annotation.</title>
        <authorList>
            <consortium name="The Broad Institute Genomics Platform"/>
            <consortium name="The Broad Institute Genome Sequencing Center for Infectious Disease"/>
            <person name="Wu L."/>
            <person name="Ma J."/>
        </authorList>
    </citation>
    <scope>NUCLEOTIDE SEQUENCE [LARGE SCALE GENOMIC DNA]</scope>
    <source>
        <strain evidence="7">CCM 8897</strain>
    </source>
</reference>
<dbReference type="Gene3D" id="3.40.50.1000">
    <property type="entry name" value="HAD superfamily/HAD-like"/>
    <property type="match status" value="2"/>
</dbReference>
<organism evidence="6 7">
    <name type="scientific">Lapidilactobacillus achengensis</name>
    <dbReference type="NCBI Taxonomy" id="2486000"/>
    <lineage>
        <taxon>Bacteria</taxon>
        <taxon>Bacillati</taxon>
        <taxon>Bacillota</taxon>
        <taxon>Bacilli</taxon>
        <taxon>Lactobacillales</taxon>
        <taxon>Lactobacillaceae</taxon>
        <taxon>Lapidilactobacillus</taxon>
    </lineage>
</organism>
<evidence type="ECO:0000313" key="6">
    <source>
        <dbReference type="EMBL" id="MFC6314010.1"/>
    </source>
</evidence>
<comment type="cofactor">
    <cofactor evidence="1">
        <name>Mg(2+)</name>
        <dbReference type="ChEBI" id="CHEBI:18420"/>
    </cofactor>
</comment>
<comment type="caution">
    <text evidence="6">The sequence shown here is derived from an EMBL/GenBank/DDBJ whole genome shotgun (WGS) entry which is preliminary data.</text>
</comment>
<dbReference type="InterPro" id="IPR036412">
    <property type="entry name" value="HAD-like_sf"/>
</dbReference>
<dbReference type="SFLD" id="SFLDG01139">
    <property type="entry name" value="C2.A:_Pyridoxal_Phosphate_Phos"/>
    <property type="match status" value="1"/>
</dbReference>
<dbReference type="SUPFAM" id="SSF56784">
    <property type="entry name" value="HAD-like"/>
    <property type="match status" value="1"/>
</dbReference>
<evidence type="ECO:0000256" key="3">
    <source>
        <dbReference type="ARBA" id="ARBA00022723"/>
    </source>
</evidence>
<dbReference type="InterPro" id="IPR006357">
    <property type="entry name" value="HAD-SF_hydro_IIA"/>
</dbReference>
<dbReference type="RefSeq" id="WP_125599003.1">
    <property type="nucleotide sequence ID" value="NZ_JBHSSM010000004.1"/>
</dbReference>
<dbReference type="NCBIfam" id="TIGR01460">
    <property type="entry name" value="HAD-SF-IIA"/>
    <property type="match status" value="1"/>
</dbReference>
<keyword evidence="3" id="KW-0479">Metal-binding</keyword>
<evidence type="ECO:0000256" key="4">
    <source>
        <dbReference type="ARBA" id="ARBA00022801"/>
    </source>
</evidence>
<accession>A0ABW1ULS6</accession>
<dbReference type="PANTHER" id="PTHR19288">
    <property type="entry name" value="4-NITROPHENYLPHOSPHATASE-RELATED"/>
    <property type="match status" value="1"/>
</dbReference>
<evidence type="ECO:0000256" key="1">
    <source>
        <dbReference type="ARBA" id="ARBA00001946"/>
    </source>
</evidence>
<keyword evidence="5" id="KW-0460">Magnesium</keyword>
<dbReference type="InterPro" id="IPR006354">
    <property type="entry name" value="HAD-SF_hydro_IIA_hyp1"/>
</dbReference>
<dbReference type="Pfam" id="PF13344">
    <property type="entry name" value="Hydrolase_6"/>
    <property type="match status" value="1"/>
</dbReference>
<dbReference type="Pfam" id="PF13242">
    <property type="entry name" value="Hydrolase_like"/>
    <property type="match status" value="1"/>
</dbReference>
<evidence type="ECO:0000256" key="2">
    <source>
        <dbReference type="ARBA" id="ARBA00006696"/>
    </source>
</evidence>
<dbReference type="EMBL" id="JBHSSM010000004">
    <property type="protein sequence ID" value="MFC6314010.1"/>
    <property type="molecule type" value="Genomic_DNA"/>
</dbReference>
<evidence type="ECO:0000313" key="7">
    <source>
        <dbReference type="Proteomes" id="UP001596310"/>
    </source>
</evidence>
<gene>
    <name evidence="6" type="ORF">ACFQHW_00300</name>
</gene>
<name>A0ABW1ULS6_9LACO</name>